<dbReference type="InterPro" id="IPR020568">
    <property type="entry name" value="Ribosomal_Su5_D2-typ_SF"/>
</dbReference>
<comment type="caution">
    <text evidence="12">The sequence shown here is derived from an EMBL/GenBank/DDBJ whole genome shotgun (WGS) entry which is preliminary data.</text>
</comment>
<evidence type="ECO:0000256" key="5">
    <source>
        <dbReference type="ARBA" id="ARBA00022777"/>
    </source>
</evidence>
<gene>
    <name evidence="12" type="primary">mvk</name>
    <name evidence="12" type="ORF">F3087_11030</name>
</gene>
<evidence type="ECO:0000259" key="10">
    <source>
        <dbReference type="Pfam" id="PF00288"/>
    </source>
</evidence>
<dbReference type="GO" id="GO:0004496">
    <property type="term" value="F:mevalonate kinase activity"/>
    <property type="evidence" value="ECO:0007669"/>
    <property type="project" value="UniProtKB-EC"/>
</dbReference>
<proteinExistence type="predicted"/>
<dbReference type="GO" id="GO:0005829">
    <property type="term" value="C:cytosol"/>
    <property type="evidence" value="ECO:0007669"/>
    <property type="project" value="TreeGrafter"/>
</dbReference>
<dbReference type="Pfam" id="PF08544">
    <property type="entry name" value="GHMP_kinases_C"/>
    <property type="match status" value="1"/>
</dbReference>
<evidence type="ECO:0000256" key="2">
    <source>
        <dbReference type="ARBA" id="ARBA00022516"/>
    </source>
</evidence>
<dbReference type="SUPFAM" id="SSF54211">
    <property type="entry name" value="Ribosomal protein S5 domain 2-like"/>
    <property type="match status" value="1"/>
</dbReference>
<dbReference type="PANTHER" id="PTHR43290">
    <property type="entry name" value="MEVALONATE KINASE"/>
    <property type="match status" value="1"/>
</dbReference>
<keyword evidence="6" id="KW-0067">ATP-binding</keyword>
<evidence type="ECO:0000256" key="7">
    <source>
        <dbReference type="ARBA" id="ARBA00022842"/>
    </source>
</evidence>
<keyword evidence="1" id="KW-0963">Cytoplasm</keyword>
<dbReference type="NCBIfam" id="TIGR00549">
    <property type="entry name" value="mevalon_kin"/>
    <property type="match status" value="1"/>
</dbReference>
<evidence type="ECO:0000256" key="6">
    <source>
        <dbReference type="ARBA" id="ARBA00022840"/>
    </source>
</evidence>
<evidence type="ECO:0000256" key="1">
    <source>
        <dbReference type="ARBA" id="ARBA00022490"/>
    </source>
</evidence>
<keyword evidence="7" id="KW-0460">Magnesium</keyword>
<dbReference type="OrthoDB" id="9764892at2"/>
<name>A0A5N0EKS4_9NOCA</name>
<keyword evidence="13" id="KW-1185">Reference proteome</keyword>
<dbReference type="InterPro" id="IPR036554">
    <property type="entry name" value="GHMP_kinase_C_sf"/>
</dbReference>
<keyword evidence="3 12" id="KW-0808">Transferase</keyword>
<dbReference type="InterPro" id="IPR014721">
    <property type="entry name" value="Ribsml_uS5_D2-typ_fold_subgr"/>
</dbReference>
<dbReference type="InterPro" id="IPR013750">
    <property type="entry name" value="GHMP_kinase_C_dom"/>
</dbReference>
<dbReference type="GO" id="GO:0019287">
    <property type="term" value="P:isopentenyl diphosphate biosynthetic process, mevalonate pathway"/>
    <property type="evidence" value="ECO:0007669"/>
    <property type="project" value="UniProtKB-UniPathway"/>
</dbReference>
<evidence type="ECO:0000256" key="4">
    <source>
        <dbReference type="ARBA" id="ARBA00022741"/>
    </source>
</evidence>
<keyword evidence="8" id="KW-0443">Lipid metabolism</keyword>
<dbReference type="Proteomes" id="UP000323876">
    <property type="component" value="Unassembled WGS sequence"/>
</dbReference>
<evidence type="ECO:0000256" key="3">
    <source>
        <dbReference type="ARBA" id="ARBA00022679"/>
    </source>
</evidence>
<sequence>MPSPGRSMQAPDSGNRSAFHPMEHRLADGVHTPCNRITLTANLVGSQRVMSDDLYRTAREHRVGTGSAHGKIILLGEHTVVYGMPAIAIPMPDLRVDAVAYQRAPIGSPYIDPAPRRPDTELIRTVHIDPGGDDASGDSIGTAAHALLRILGYPAHPVDVVVRCAVPPGRGLGASAACALAAVRALADHLDHPLPPETLRRAAQRGEDLAHGTASGIDAAACLADGPIWFEAGWVRPLTCPARARIVVADTGIPGSTSVAVAHVRTRLGVESDWARKQLITAAALTRLAADDLATGALSALGRHCLASHALLSELGVSCQALDRLVTAAVDAGAPGAKLTGGGLGGCMIALAEDIPHADRVAAALERAGAVRIWTIPFGAAA</sequence>
<dbReference type="GO" id="GO:0005524">
    <property type="term" value="F:ATP binding"/>
    <property type="evidence" value="ECO:0007669"/>
    <property type="project" value="UniProtKB-KW"/>
</dbReference>
<evidence type="ECO:0000313" key="13">
    <source>
        <dbReference type="Proteomes" id="UP000323876"/>
    </source>
</evidence>
<keyword evidence="5 12" id="KW-0418">Kinase</keyword>
<dbReference type="Gene3D" id="3.30.70.890">
    <property type="entry name" value="GHMP kinase, C-terminal domain"/>
    <property type="match status" value="1"/>
</dbReference>
<evidence type="ECO:0000256" key="9">
    <source>
        <dbReference type="ARBA" id="ARBA00029438"/>
    </source>
</evidence>
<dbReference type="InterPro" id="IPR006205">
    <property type="entry name" value="Mev_gal_kin"/>
</dbReference>
<reference evidence="12 13" key="1">
    <citation type="submission" date="2019-09" db="EMBL/GenBank/DDBJ databases">
        <authorList>
            <person name="Wang X."/>
        </authorList>
    </citation>
    <scope>NUCLEOTIDE SEQUENCE [LARGE SCALE GENOMIC DNA]</scope>
    <source>
        <strain evidence="12 13">CICC 11023</strain>
    </source>
</reference>
<evidence type="ECO:0000259" key="11">
    <source>
        <dbReference type="Pfam" id="PF08544"/>
    </source>
</evidence>
<dbReference type="Pfam" id="PF00288">
    <property type="entry name" value="GHMP_kinases_N"/>
    <property type="match status" value="1"/>
</dbReference>
<dbReference type="SUPFAM" id="SSF55060">
    <property type="entry name" value="GHMP Kinase, C-terminal domain"/>
    <property type="match status" value="1"/>
</dbReference>
<keyword evidence="4" id="KW-0547">Nucleotide-binding</keyword>
<evidence type="ECO:0000256" key="8">
    <source>
        <dbReference type="ARBA" id="ARBA00023098"/>
    </source>
</evidence>
<dbReference type="PRINTS" id="PR00959">
    <property type="entry name" value="MEVGALKINASE"/>
</dbReference>
<dbReference type="InterPro" id="IPR006204">
    <property type="entry name" value="GHMP_kinase_N_dom"/>
</dbReference>
<organism evidence="12 13">
    <name type="scientific">Nocardia colli</name>
    <dbReference type="NCBI Taxonomy" id="2545717"/>
    <lineage>
        <taxon>Bacteria</taxon>
        <taxon>Bacillati</taxon>
        <taxon>Actinomycetota</taxon>
        <taxon>Actinomycetes</taxon>
        <taxon>Mycobacteriales</taxon>
        <taxon>Nocardiaceae</taxon>
        <taxon>Nocardia</taxon>
    </lineage>
</organism>
<dbReference type="Gene3D" id="3.30.230.10">
    <property type="match status" value="1"/>
</dbReference>
<feature type="domain" description="GHMP kinase C-terminal" evidence="11">
    <location>
        <begin position="290"/>
        <end position="369"/>
    </location>
</feature>
<dbReference type="PANTHER" id="PTHR43290:SF2">
    <property type="entry name" value="MEVALONATE KINASE"/>
    <property type="match status" value="1"/>
</dbReference>
<accession>A0A5N0EKS4</accession>
<dbReference type="UniPathway" id="UPA00057">
    <property type="reaction ID" value="UER00098"/>
</dbReference>
<dbReference type="EMBL" id="VXLC01000003">
    <property type="protein sequence ID" value="KAA8889450.1"/>
    <property type="molecule type" value="Genomic_DNA"/>
</dbReference>
<comment type="pathway">
    <text evidence="9">Isoprenoid biosynthesis; isopentenyl diphosphate biosynthesis via mevalonate pathway; isopentenyl diphosphate from (R)-mevalonate: step 1/3.</text>
</comment>
<feature type="domain" description="GHMP kinase N-terminal" evidence="10">
    <location>
        <begin position="142"/>
        <end position="225"/>
    </location>
</feature>
<dbReference type="AlphaFoldDB" id="A0A5N0EKS4"/>
<protein>
    <submittedName>
        <fullName evidence="12">Mevalonate kinase</fullName>
        <ecNumber evidence="12">2.7.1.36</ecNumber>
    </submittedName>
</protein>
<keyword evidence="2" id="KW-0444">Lipid biosynthesis</keyword>
<evidence type="ECO:0000313" key="12">
    <source>
        <dbReference type="EMBL" id="KAA8889450.1"/>
    </source>
</evidence>
<dbReference type="EC" id="2.7.1.36" evidence="12"/>